<dbReference type="STRING" id="1795632.TH606_07360"/>
<reference evidence="2 3" key="1">
    <citation type="submission" date="2016-02" db="EMBL/GenBank/DDBJ databases">
        <title>Draft genome sequence of Thermodesulfatator sp. S606.</title>
        <authorList>
            <person name="Lai Q."/>
            <person name="Cao J."/>
            <person name="Dupont S."/>
            <person name="Shao Z."/>
            <person name="Jebbar M."/>
            <person name="Alain K."/>
        </authorList>
    </citation>
    <scope>NUCLEOTIDE SEQUENCE [LARGE SCALE GENOMIC DNA]</scope>
    <source>
        <strain evidence="2 3">S606</strain>
    </source>
</reference>
<comment type="caution">
    <text evidence="2">The sequence shown here is derived from an EMBL/GenBank/DDBJ whole genome shotgun (WGS) entry which is preliminary data.</text>
</comment>
<dbReference type="AlphaFoldDB" id="A0A177E8K5"/>
<dbReference type="OrthoDB" id="9766257at2"/>
<evidence type="ECO:0000313" key="3">
    <source>
        <dbReference type="Proteomes" id="UP000076964"/>
    </source>
</evidence>
<dbReference type="RefSeq" id="WP_068542477.1">
    <property type="nucleotide sequence ID" value="NZ_LSFI01000032.1"/>
</dbReference>
<dbReference type="Gene3D" id="3.90.320.10">
    <property type="match status" value="1"/>
</dbReference>
<dbReference type="Pfam" id="PF12705">
    <property type="entry name" value="PDDEXK_1"/>
    <property type="match status" value="1"/>
</dbReference>
<gene>
    <name evidence="2" type="ORF">TH606_07360</name>
</gene>
<dbReference type="InterPro" id="IPR011604">
    <property type="entry name" value="PDDEXK-like_dom_sf"/>
</dbReference>
<keyword evidence="3" id="KW-1185">Reference proteome</keyword>
<dbReference type="SUPFAM" id="SSF52540">
    <property type="entry name" value="P-loop containing nucleoside triphosphate hydrolases"/>
    <property type="match status" value="1"/>
</dbReference>
<evidence type="ECO:0000313" key="2">
    <source>
        <dbReference type="EMBL" id="OAG27349.1"/>
    </source>
</evidence>
<evidence type="ECO:0000259" key="1">
    <source>
        <dbReference type="Pfam" id="PF12705"/>
    </source>
</evidence>
<name>A0A177E8K5_9BACT</name>
<sequence length="936" mass="109915">MGQIKALPSRNFLKNFIAHIPEEELLSPKTTFIFPTRRAGLYFRHYLFEKRKTSGLLPRITSIADLTSELATLIDQRPLIPRADQAWILWEITKKMPLFEKITQSFDQFFPWGLRLAEVLDLFERELIEAQNIVYPPEEELPYEARLFASHLGDIQKAFRQRLEEREIITPGERLRILAENIERIPGFPGNLHLVGFFVLTKAEQKIFKVWLKQGATLWWRLEGTGFPDIYRELEKTFGLRAEIIDSEERRPEFHFYEAPDVHHELKAVRSRLPRDIKSPDDTLILLCVAGHLIPLLYELPEDIPVNITLGYPLFRTPLAQLFLLFAELRETLHQEEVYIPAYLKLIKHPYLKGLKFEGEKVLFFFHELEKILREHGSPYLSLEAIEKMPEDEALSRFLAWFHREFLKPWFHIESTKELASALRKLVKECTRARLSALSEDTPESLLEKAFLYAFEAEILPSLEKVSFAEQKLRPRTLFTFLKELLRNIRAPFEGEPLGGLQIMGLLETRLLSFKQIFVLDANEDYLPSVEEVNPLLPEGLKPILGLPPREREELIERHHFFSLIRGAEKVHIFYQSAISGKGEALGKKLRSRYVEKLIWEEEQRLKRLAPEKIKFIHLKFEPGAFKRKEFIAKGQAEKEAVEKLLARESGISPSLLNTYLSCPIKFYFHYILGLKPTEKIADFDARELGNVVHAALEEYFRPYVKRLYLPHEDNDSERLISYFKEFFKLNKLYSILGPERRFFVEETAIFRLKRYLDFLKKEFPKGFVILDLEKEYQKDFQGIILAGRMDRLEKREEKTFVLDYKTGSFLKSLSASYLKEKLFLYDPPGRFDAESFFEFQEVLPDIQLFLYLFIIDADNAAYLQLSSGNIKYIEKPIFAEKITPDEAQEFMSLKFPRILEFLFRHMIEADAFYATRDEKTCGFCEYNLACECARK</sequence>
<dbReference type="Proteomes" id="UP000076964">
    <property type="component" value="Unassembled WGS sequence"/>
</dbReference>
<protein>
    <recommendedName>
        <fullName evidence="1">PD-(D/E)XK endonuclease-like domain-containing protein</fullName>
    </recommendedName>
</protein>
<accession>A0A177E8K5</accession>
<organism evidence="2 3">
    <name type="scientific">Thermodesulfatator autotrophicus</name>
    <dbReference type="NCBI Taxonomy" id="1795632"/>
    <lineage>
        <taxon>Bacteria</taxon>
        <taxon>Pseudomonadati</taxon>
        <taxon>Thermodesulfobacteriota</taxon>
        <taxon>Thermodesulfobacteria</taxon>
        <taxon>Thermodesulfobacteriales</taxon>
        <taxon>Thermodesulfatatoraceae</taxon>
        <taxon>Thermodesulfatator</taxon>
    </lineage>
</organism>
<dbReference type="InterPro" id="IPR027417">
    <property type="entry name" value="P-loop_NTPase"/>
</dbReference>
<proteinExistence type="predicted"/>
<feature type="domain" description="PD-(D/E)XK endonuclease-like" evidence="1">
    <location>
        <begin position="652"/>
        <end position="931"/>
    </location>
</feature>
<dbReference type="EMBL" id="LSFI01000032">
    <property type="protein sequence ID" value="OAG27349.1"/>
    <property type="molecule type" value="Genomic_DNA"/>
</dbReference>
<dbReference type="InterPro" id="IPR038726">
    <property type="entry name" value="PDDEXK_AddAB-type"/>
</dbReference>